<evidence type="ECO:0000256" key="1">
    <source>
        <dbReference type="SAM" id="Phobius"/>
    </source>
</evidence>
<dbReference type="Pfam" id="PF05975">
    <property type="entry name" value="EcsB"/>
    <property type="match status" value="1"/>
</dbReference>
<feature type="transmembrane region" description="Helical" evidence="1">
    <location>
        <begin position="21"/>
        <end position="48"/>
    </location>
</feature>
<feature type="transmembrane region" description="Helical" evidence="1">
    <location>
        <begin position="133"/>
        <end position="155"/>
    </location>
</feature>
<dbReference type="RefSeq" id="WP_344909665.1">
    <property type="nucleotide sequence ID" value="NZ_BAABDL010000015.1"/>
</dbReference>
<feature type="transmembrane region" description="Helical" evidence="1">
    <location>
        <begin position="305"/>
        <end position="325"/>
    </location>
</feature>
<keyword evidence="1" id="KW-0472">Membrane</keyword>
<feature type="transmembrane region" description="Helical" evidence="1">
    <location>
        <begin position="188"/>
        <end position="206"/>
    </location>
</feature>
<evidence type="ECO:0000313" key="3">
    <source>
        <dbReference type="Proteomes" id="UP001501734"/>
    </source>
</evidence>
<keyword evidence="3" id="KW-1185">Reference proteome</keyword>
<keyword evidence="1" id="KW-0812">Transmembrane</keyword>
<dbReference type="EMBL" id="BAABDL010000015">
    <property type="protein sequence ID" value="GAA4059207.1"/>
    <property type="molecule type" value="Genomic_DNA"/>
</dbReference>
<comment type="caution">
    <text evidence="2">The sequence shown here is derived from an EMBL/GenBank/DDBJ whole genome shotgun (WGS) entry which is preliminary data.</text>
</comment>
<dbReference type="Proteomes" id="UP001501734">
    <property type="component" value="Unassembled WGS sequence"/>
</dbReference>
<proteinExistence type="predicted"/>
<protein>
    <submittedName>
        <fullName evidence="2">ABC transporter permease EcsB</fullName>
    </submittedName>
</protein>
<dbReference type="InterPro" id="IPR010288">
    <property type="entry name" value="EcsB_ABC"/>
</dbReference>
<feature type="transmembrane region" description="Helical" evidence="1">
    <location>
        <begin position="167"/>
        <end position="182"/>
    </location>
</feature>
<feature type="transmembrane region" description="Helical" evidence="1">
    <location>
        <begin position="60"/>
        <end position="79"/>
    </location>
</feature>
<name>A0ABP7V6C4_9BACI</name>
<dbReference type="PIRSF" id="PIRSF037259">
    <property type="entry name" value="EcsB_ABC"/>
    <property type="match status" value="1"/>
</dbReference>
<feature type="transmembrane region" description="Helical" evidence="1">
    <location>
        <begin position="373"/>
        <end position="394"/>
    </location>
</feature>
<accession>A0ABP7V6C4</accession>
<feature type="transmembrane region" description="Helical" evidence="1">
    <location>
        <begin position="100"/>
        <end position="121"/>
    </location>
</feature>
<sequence length="399" mass="46907">MDSKQLFKKRFSAHLKETVRYLQYILNGHLAIAILFLLGAGAVFYQQFLTQLPDNFPTDWIVSLLFALVALYNPIQNLLKEADLVFLFPAEKKLTPYFNLTLWYSFLTQLYLVAIVAAALAPLYQTSELTESYQLLLLMLVFFKAWHFLLNWWILRVRDRAIQRSEKLLRFLLQLAFFYSFINRHVLIASLLAVGLIGLFVYLYYYSHRFALAWDQLVEKDQQRMQSFYRLASMFTDVPHFKTSIKKRRLLVGWLTKAIPFEQKNSYSFLYRITLSRSADYFGLYLRLTLIGAMLLAYFDHILIVLVVSMLFLYITGIQLVPLWYHHRTQIWGDLYPIKMTERKDAIIKLIEQLLALQLIVFTLVSLLTTDLWQSGSVLLIGIVFITGFSRIYVMKKLT</sequence>
<gene>
    <name evidence="2" type="primary">ecsB</name>
    <name evidence="2" type="ORF">GCM10022410_02960</name>
</gene>
<feature type="transmembrane region" description="Helical" evidence="1">
    <location>
        <begin position="281"/>
        <end position="299"/>
    </location>
</feature>
<reference evidence="3" key="1">
    <citation type="journal article" date="2019" name="Int. J. Syst. Evol. Microbiol.">
        <title>The Global Catalogue of Microorganisms (GCM) 10K type strain sequencing project: providing services to taxonomists for standard genome sequencing and annotation.</title>
        <authorList>
            <consortium name="The Broad Institute Genomics Platform"/>
            <consortium name="The Broad Institute Genome Sequencing Center for Infectious Disease"/>
            <person name="Wu L."/>
            <person name="Ma J."/>
        </authorList>
    </citation>
    <scope>NUCLEOTIDE SEQUENCE [LARGE SCALE GENOMIC DNA]</scope>
    <source>
        <strain evidence="3">JCM 17250</strain>
    </source>
</reference>
<evidence type="ECO:0000313" key="2">
    <source>
        <dbReference type="EMBL" id="GAA4059207.1"/>
    </source>
</evidence>
<keyword evidence="1" id="KW-1133">Transmembrane helix</keyword>
<feature type="transmembrane region" description="Helical" evidence="1">
    <location>
        <begin position="346"/>
        <end position="367"/>
    </location>
</feature>
<organism evidence="2 3">
    <name type="scientific">Amphibacillus indicireducens</name>
    <dbReference type="NCBI Taxonomy" id="1076330"/>
    <lineage>
        <taxon>Bacteria</taxon>
        <taxon>Bacillati</taxon>
        <taxon>Bacillota</taxon>
        <taxon>Bacilli</taxon>
        <taxon>Bacillales</taxon>
        <taxon>Bacillaceae</taxon>
        <taxon>Amphibacillus</taxon>
    </lineage>
</organism>